<proteinExistence type="predicted"/>
<reference evidence="3 4" key="1">
    <citation type="journal article" date="2019" name="Environ. Microbiol.">
        <title>Species interactions and distinct microbial communities in high Arctic permafrost affected cryosols are associated with the CH4 and CO2 gas fluxes.</title>
        <authorList>
            <person name="Altshuler I."/>
            <person name="Hamel J."/>
            <person name="Turney S."/>
            <person name="Magnuson E."/>
            <person name="Levesque R."/>
            <person name="Greer C."/>
            <person name="Whyte L.G."/>
        </authorList>
    </citation>
    <scope>NUCLEOTIDE SEQUENCE [LARGE SCALE GENOMIC DNA]</scope>
    <source>
        <strain evidence="3 4">S06.C</strain>
    </source>
</reference>
<sequence>MRRCIGALGLLLAAIGAFSASPAAADEASACPASASEIPVEALYGQWDARFGGSGDVAKVRLTPHPDYAGSVRGTIGRGGLEAQLSGDIDNEGFLILDESQDGHSISAVWSGEMQPGSCGKEFKGTWRNSSDDSTQPFMLRKTGNP</sequence>
<dbReference type="AlphaFoldDB" id="A0A502DCF7"/>
<feature type="chain" id="PRO_5021388777" evidence="2">
    <location>
        <begin position="26"/>
        <end position="146"/>
    </location>
</feature>
<feature type="region of interest" description="Disordered" evidence="1">
    <location>
        <begin position="123"/>
        <end position="146"/>
    </location>
</feature>
<evidence type="ECO:0000256" key="1">
    <source>
        <dbReference type="SAM" id="MobiDB-lite"/>
    </source>
</evidence>
<name>A0A502DCF7_9BURK</name>
<dbReference type="OrthoDB" id="8909437at2"/>
<feature type="compositionally biased region" description="Polar residues" evidence="1">
    <location>
        <begin position="127"/>
        <end position="137"/>
    </location>
</feature>
<dbReference type="RefSeq" id="WP_140845135.1">
    <property type="nucleotide sequence ID" value="NZ_RCZI01000011.1"/>
</dbReference>
<accession>A0A502DCF7</accession>
<evidence type="ECO:0000256" key="2">
    <source>
        <dbReference type="SAM" id="SignalP"/>
    </source>
</evidence>
<organism evidence="3 4">
    <name type="scientific">Variovorax guangxiensis</name>
    <dbReference type="NCBI Taxonomy" id="1775474"/>
    <lineage>
        <taxon>Bacteria</taxon>
        <taxon>Pseudomonadati</taxon>
        <taxon>Pseudomonadota</taxon>
        <taxon>Betaproteobacteria</taxon>
        <taxon>Burkholderiales</taxon>
        <taxon>Comamonadaceae</taxon>
        <taxon>Variovorax</taxon>
    </lineage>
</organism>
<dbReference type="EMBL" id="RCZI01000011">
    <property type="protein sequence ID" value="TPG22833.1"/>
    <property type="molecule type" value="Genomic_DNA"/>
</dbReference>
<evidence type="ECO:0000313" key="3">
    <source>
        <dbReference type="EMBL" id="TPG22833.1"/>
    </source>
</evidence>
<keyword evidence="2" id="KW-0732">Signal</keyword>
<gene>
    <name evidence="3" type="ORF">EAH82_20940</name>
</gene>
<protein>
    <submittedName>
        <fullName evidence="3">Uncharacterized protein</fullName>
    </submittedName>
</protein>
<comment type="caution">
    <text evidence="3">The sequence shown here is derived from an EMBL/GenBank/DDBJ whole genome shotgun (WGS) entry which is preliminary data.</text>
</comment>
<dbReference type="Proteomes" id="UP000319212">
    <property type="component" value="Unassembled WGS sequence"/>
</dbReference>
<evidence type="ECO:0000313" key="4">
    <source>
        <dbReference type="Proteomes" id="UP000319212"/>
    </source>
</evidence>
<feature type="signal peptide" evidence="2">
    <location>
        <begin position="1"/>
        <end position="25"/>
    </location>
</feature>